<comment type="caution">
    <text evidence="2">The sequence shown here is derived from an EMBL/GenBank/DDBJ whole genome shotgun (WGS) entry which is preliminary data.</text>
</comment>
<feature type="transmembrane region" description="Helical" evidence="1">
    <location>
        <begin position="36"/>
        <end position="57"/>
    </location>
</feature>
<organism evidence="2 3">
    <name type="scientific">Candidatus Uhrbacteria bacterium RIFCSPHIGHO2_02_FULL_53_13</name>
    <dbReference type="NCBI Taxonomy" id="1802389"/>
    <lineage>
        <taxon>Bacteria</taxon>
        <taxon>Candidatus Uhriibacteriota</taxon>
    </lineage>
</organism>
<evidence type="ECO:0000313" key="3">
    <source>
        <dbReference type="Proteomes" id="UP000177097"/>
    </source>
</evidence>
<accession>A0A1F7U0M9</accession>
<evidence type="ECO:0000256" key="1">
    <source>
        <dbReference type="SAM" id="Phobius"/>
    </source>
</evidence>
<dbReference type="STRING" id="1802389.A3C17_03750"/>
<proteinExistence type="predicted"/>
<feature type="transmembrane region" description="Helical" evidence="1">
    <location>
        <begin position="12"/>
        <end position="30"/>
    </location>
</feature>
<gene>
    <name evidence="2" type="ORF">A3C17_03750</name>
</gene>
<feature type="transmembrane region" description="Helical" evidence="1">
    <location>
        <begin position="77"/>
        <end position="96"/>
    </location>
</feature>
<dbReference type="AlphaFoldDB" id="A0A1F7U0M9"/>
<keyword evidence="1" id="KW-0812">Transmembrane</keyword>
<dbReference type="Proteomes" id="UP000177097">
    <property type="component" value="Unassembled WGS sequence"/>
</dbReference>
<sequence length="125" mass="14213">MSQPLIVQAGKRLVIDTITGIIGFPFWWYTRGLMRFLQFVWSVFLDYRASLGIGVWVKNIFVPMYGSYDIPGRIISFFMRLAMIVLRGVALVFLALLTCVAFLAYLGLPILVAFMILYHALGDLL</sequence>
<name>A0A1F7U0M9_9BACT</name>
<evidence type="ECO:0000313" key="2">
    <source>
        <dbReference type="EMBL" id="OGL71237.1"/>
    </source>
</evidence>
<protein>
    <submittedName>
        <fullName evidence="2">Uncharacterized protein</fullName>
    </submittedName>
</protein>
<dbReference type="EMBL" id="MGDX01000016">
    <property type="protein sequence ID" value="OGL71237.1"/>
    <property type="molecule type" value="Genomic_DNA"/>
</dbReference>
<keyword evidence="1" id="KW-1133">Transmembrane helix</keyword>
<feature type="transmembrane region" description="Helical" evidence="1">
    <location>
        <begin position="102"/>
        <end position="121"/>
    </location>
</feature>
<reference evidence="2 3" key="1">
    <citation type="journal article" date="2016" name="Nat. Commun.">
        <title>Thousands of microbial genomes shed light on interconnected biogeochemical processes in an aquifer system.</title>
        <authorList>
            <person name="Anantharaman K."/>
            <person name="Brown C.T."/>
            <person name="Hug L.A."/>
            <person name="Sharon I."/>
            <person name="Castelle C.J."/>
            <person name="Probst A.J."/>
            <person name="Thomas B.C."/>
            <person name="Singh A."/>
            <person name="Wilkins M.J."/>
            <person name="Karaoz U."/>
            <person name="Brodie E.L."/>
            <person name="Williams K.H."/>
            <person name="Hubbard S.S."/>
            <person name="Banfield J.F."/>
        </authorList>
    </citation>
    <scope>NUCLEOTIDE SEQUENCE [LARGE SCALE GENOMIC DNA]</scope>
</reference>
<keyword evidence="1" id="KW-0472">Membrane</keyword>